<organism evidence="2 3">
    <name type="scientific">Thermogemmatispora tikiterensis</name>
    <dbReference type="NCBI Taxonomy" id="1825093"/>
    <lineage>
        <taxon>Bacteria</taxon>
        <taxon>Bacillati</taxon>
        <taxon>Chloroflexota</taxon>
        <taxon>Ktedonobacteria</taxon>
        <taxon>Thermogemmatisporales</taxon>
        <taxon>Thermogemmatisporaceae</taxon>
        <taxon>Thermogemmatispora</taxon>
    </lineage>
</organism>
<gene>
    <name evidence="2" type="ORF">A4R35_20140</name>
</gene>
<keyword evidence="1" id="KW-1133">Transmembrane helix</keyword>
<proteinExistence type="predicted"/>
<dbReference type="AlphaFoldDB" id="A0A328VLY3"/>
<comment type="caution">
    <text evidence="2">The sequence shown here is derived from an EMBL/GenBank/DDBJ whole genome shotgun (WGS) entry which is preliminary data.</text>
</comment>
<dbReference type="PROSITE" id="PS51257">
    <property type="entry name" value="PROKAR_LIPOPROTEIN"/>
    <property type="match status" value="1"/>
</dbReference>
<evidence type="ECO:0000313" key="2">
    <source>
        <dbReference type="EMBL" id="RAQ97861.1"/>
    </source>
</evidence>
<keyword evidence="1" id="KW-0812">Transmembrane</keyword>
<keyword evidence="3" id="KW-1185">Reference proteome</keyword>
<evidence type="ECO:0000313" key="3">
    <source>
        <dbReference type="Proteomes" id="UP000248706"/>
    </source>
</evidence>
<protein>
    <submittedName>
        <fullName evidence="2">Uncharacterized protein</fullName>
    </submittedName>
</protein>
<keyword evidence="1" id="KW-0472">Membrane</keyword>
<evidence type="ECO:0000256" key="1">
    <source>
        <dbReference type="SAM" id="Phobius"/>
    </source>
</evidence>
<sequence>MTPRLALAKIEKTAVTAARDLAAGWMLATAVACVVCQALPGVLSVLLMAGGPGGEAVVSVELYSCMCDHRRRKGAGLVLVLSLTYVADQDREERGACI</sequence>
<name>A0A328VLY3_9CHLR</name>
<dbReference type="EMBL" id="MCIF01000002">
    <property type="protein sequence ID" value="RAQ97861.1"/>
    <property type="molecule type" value="Genomic_DNA"/>
</dbReference>
<reference evidence="2 3" key="1">
    <citation type="submission" date="2016-08" db="EMBL/GenBank/DDBJ databases">
        <title>Analysis of Carbohydrate Active Enzymes in Thermogemmatispora T81 Reveals Carbohydrate Degradation Ability.</title>
        <authorList>
            <person name="Tomazini A."/>
            <person name="Lal S."/>
            <person name="Stott M."/>
            <person name="Henrissat B."/>
            <person name="Polikarpov I."/>
            <person name="Sparling R."/>
            <person name="Levin D.B."/>
        </authorList>
    </citation>
    <scope>NUCLEOTIDE SEQUENCE [LARGE SCALE GENOMIC DNA]</scope>
    <source>
        <strain evidence="2 3">T81</strain>
    </source>
</reference>
<feature type="transmembrane region" description="Helical" evidence="1">
    <location>
        <begin position="21"/>
        <end position="49"/>
    </location>
</feature>
<dbReference type="Proteomes" id="UP000248706">
    <property type="component" value="Unassembled WGS sequence"/>
</dbReference>
<accession>A0A328VLY3</accession>